<dbReference type="InParanoid" id="H6BQX3"/>
<evidence type="ECO:0000313" key="2">
    <source>
        <dbReference type="Proteomes" id="UP000007304"/>
    </source>
</evidence>
<name>H6BQX3_EXODN</name>
<accession>H6BQX3</accession>
<evidence type="ECO:0000313" key="1">
    <source>
        <dbReference type="EMBL" id="EHY53886.1"/>
    </source>
</evidence>
<dbReference type="GeneID" id="20306705"/>
<organism evidence="1 2">
    <name type="scientific">Exophiala dermatitidis (strain ATCC 34100 / CBS 525.76 / NIH/UT8656)</name>
    <name type="common">Black yeast</name>
    <name type="synonym">Wangiella dermatitidis</name>
    <dbReference type="NCBI Taxonomy" id="858893"/>
    <lineage>
        <taxon>Eukaryota</taxon>
        <taxon>Fungi</taxon>
        <taxon>Dikarya</taxon>
        <taxon>Ascomycota</taxon>
        <taxon>Pezizomycotina</taxon>
        <taxon>Eurotiomycetes</taxon>
        <taxon>Chaetothyriomycetidae</taxon>
        <taxon>Chaetothyriales</taxon>
        <taxon>Herpotrichiellaceae</taxon>
        <taxon>Exophiala</taxon>
    </lineage>
</organism>
<dbReference type="HOGENOM" id="CLU_2073149_0_0_1"/>
<dbReference type="AlphaFoldDB" id="H6BQX3"/>
<proteinExistence type="predicted"/>
<dbReference type="Proteomes" id="UP000007304">
    <property type="component" value="Unassembled WGS sequence"/>
</dbReference>
<reference evidence="1" key="1">
    <citation type="submission" date="2011-07" db="EMBL/GenBank/DDBJ databases">
        <title>The Genome Sequence of Exophiala (Wangiella) dermatitidis NIH/UT8656.</title>
        <authorList>
            <consortium name="The Broad Institute Genome Sequencing Platform"/>
            <person name="Cuomo C."/>
            <person name="Wang Z."/>
            <person name="Hunicke-Smith S."/>
            <person name="Szanislo P.J."/>
            <person name="Earl A."/>
            <person name="Young S.K."/>
            <person name="Zeng Q."/>
            <person name="Gargeya S."/>
            <person name="Fitzgerald M."/>
            <person name="Haas B."/>
            <person name="Abouelleil A."/>
            <person name="Alvarado L."/>
            <person name="Arachchi H.M."/>
            <person name="Berlin A."/>
            <person name="Brown A."/>
            <person name="Chapman S.B."/>
            <person name="Chen Z."/>
            <person name="Dunbar C."/>
            <person name="Freedman E."/>
            <person name="Gearin G."/>
            <person name="Gellesch M."/>
            <person name="Goldberg J."/>
            <person name="Griggs A."/>
            <person name="Gujja S."/>
            <person name="Heiman D."/>
            <person name="Howarth C."/>
            <person name="Larson L."/>
            <person name="Lui A."/>
            <person name="MacDonald P.J.P."/>
            <person name="Montmayeur A."/>
            <person name="Murphy C."/>
            <person name="Neiman D."/>
            <person name="Pearson M."/>
            <person name="Priest M."/>
            <person name="Roberts A."/>
            <person name="Saif S."/>
            <person name="Shea T."/>
            <person name="Shenoy N."/>
            <person name="Sisk P."/>
            <person name="Stolte C."/>
            <person name="Sykes S."/>
            <person name="Wortman J."/>
            <person name="Nusbaum C."/>
            <person name="Birren B."/>
        </authorList>
    </citation>
    <scope>NUCLEOTIDE SEQUENCE</scope>
    <source>
        <strain evidence="1">NIH/UT8656</strain>
    </source>
</reference>
<gene>
    <name evidence="1" type="ORF">HMPREF1120_02066</name>
</gene>
<keyword evidence="2" id="KW-1185">Reference proteome</keyword>
<dbReference type="VEuPathDB" id="FungiDB:HMPREF1120_02066"/>
<dbReference type="RefSeq" id="XP_009154347.1">
    <property type="nucleotide sequence ID" value="XM_009156099.1"/>
</dbReference>
<sequence>MWKMAVDSGAAAVASRESRVAKNMSSYTIGGAEPSIARLLCCTTTPASLYKPSTWSEPQTTLPGERCGTPPVFLVLAMNEHRCPSLGQLGCPVHTGSRCSRLNFGAAASSLFVYLVAD</sequence>
<dbReference type="EMBL" id="JH226131">
    <property type="protein sequence ID" value="EHY53886.1"/>
    <property type="molecule type" value="Genomic_DNA"/>
</dbReference>
<protein>
    <submittedName>
        <fullName evidence="1">Uncharacterized protein</fullName>
    </submittedName>
</protein>